<evidence type="ECO:0000256" key="3">
    <source>
        <dbReference type="ARBA" id="ARBA00004496"/>
    </source>
</evidence>
<evidence type="ECO:0000313" key="16">
    <source>
        <dbReference type="RefSeq" id="XP_032817308.1"/>
    </source>
</evidence>
<dbReference type="SMART" id="SM01195">
    <property type="entry name" value="FA"/>
    <property type="match status" value="1"/>
</dbReference>
<dbReference type="Pfam" id="PF09379">
    <property type="entry name" value="FERM_N"/>
    <property type="match status" value="1"/>
</dbReference>
<dbReference type="InterPro" id="IPR019747">
    <property type="entry name" value="FERM_CS"/>
</dbReference>
<dbReference type="GO" id="GO:0031032">
    <property type="term" value="P:actomyosin structure organization"/>
    <property type="evidence" value="ECO:0007669"/>
    <property type="project" value="TreeGrafter"/>
</dbReference>
<gene>
    <name evidence="16" type="primary">LOC116946485</name>
</gene>
<dbReference type="InterPro" id="IPR018980">
    <property type="entry name" value="FERM_PH-like_C"/>
</dbReference>
<dbReference type="PROSITE" id="PS50057">
    <property type="entry name" value="FERM_3"/>
    <property type="match status" value="1"/>
</dbReference>
<accession>A0AAJ7TIM5</accession>
<dbReference type="GO" id="GO:0008092">
    <property type="term" value="F:cytoskeletal protein binding"/>
    <property type="evidence" value="ECO:0007669"/>
    <property type="project" value="InterPro"/>
</dbReference>
<dbReference type="FunFam" id="1.20.80.10:FF:000003">
    <property type="entry name" value="Tyrosine-protein phosphatase non-receptor type 4"/>
    <property type="match status" value="1"/>
</dbReference>
<dbReference type="SUPFAM" id="SSF47031">
    <property type="entry name" value="Second domain of FERM"/>
    <property type="match status" value="1"/>
</dbReference>
<evidence type="ECO:0000256" key="7">
    <source>
        <dbReference type="ARBA" id="ARBA00022949"/>
    </source>
</evidence>
<evidence type="ECO:0000256" key="2">
    <source>
        <dbReference type="ARBA" id="ARBA00004437"/>
    </source>
</evidence>
<dbReference type="PROSITE" id="PS00661">
    <property type="entry name" value="FERM_2"/>
    <property type="match status" value="1"/>
</dbReference>
<feature type="region of interest" description="Disordered" evidence="13">
    <location>
        <begin position="546"/>
        <end position="657"/>
    </location>
</feature>
<dbReference type="Gene3D" id="3.10.20.90">
    <property type="entry name" value="Phosphatidylinositol 3-kinase Catalytic Subunit, Chain A, domain 1"/>
    <property type="match status" value="1"/>
</dbReference>
<keyword evidence="5" id="KW-1003">Cell membrane</keyword>
<proteinExistence type="predicted"/>
<feature type="compositionally biased region" description="Polar residues" evidence="13">
    <location>
        <begin position="495"/>
        <end position="506"/>
    </location>
</feature>
<dbReference type="Pfam" id="PF09380">
    <property type="entry name" value="FERM_C"/>
    <property type="match status" value="1"/>
</dbReference>
<dbReference type="InterPro" id="IPR014352">
    <property type="entry name" value="FERM/acyl-CoA-bd_prot_sf"/>
</dbReference>
<comment type="subunit">
    <text evidence="12">Component of a complex composed of PALS1, CRB1 and EPB41L5. Within the complex, interacts (via FERM domain) with PALS1 (via HOOK domain) and with CRB1 (via intracellular domain). Interacts with CRB2 (via intracellular domain). Interacts with CRB3 (via intracellular domain).</text>
</comment>
<sequence>MRRRRCGGGGRGGDDAARVTVRRAPPRRIHHRPVAAARLASPPPSSLALSSQPRGAQLHRRAASQGRARLSPEDAGGDRLVEVEGEMNFLRRTFTRGPVRPPGQGPGHGHVQGHVHGHGHVQGHVHGHGHGHGQGKAGTVEAAAHIPAAGDARDPITCRVSLLDGSDITVELPKKAVGQDLFDQVMYHLDILEVDYFGLQFMDSAQVSHWLDHTKNIRKQVKIGPPYCFHMRVKFYSSEPNNLHEELTRYLFVLQLKQDILSGKLECPFETAVQLATYSLQAELGDCDPVEHNPALVSEFRFIPSQSEEMEEAILEKWKDCRGQTPAQAELNYLNKAKWLEMYGVDMHSVKGRDGNEYSLGLTPTGVLVFEGENKIGLFFWPKITRLDFKRTKLTLVVVEDDDQAKEQEHTFVFRLDHPKACKHLWKCAVEHHAFFRLRGPSKTNADPSSFIRMGSRFRFSGRTEFQATKVSKARRTSSFERRPSKRYTRRASFQKASVGQRNLPSLSPEKNRNQHTQQPWNRPTVPVAAPIPSGHIPLEVAQLPASPGSHAAERRRVPPCPSPEVPTATGVASAARIGPAVDTGAVAPGHSVSPTGGAQLHASQGSKASSPLAMKAEKEAPKAAVNNANIPVETKALSGRTTNPTVPEESPTCGPPPSVLSALLPPAIQARHPALLSHADGVRRVELERPRTERQSAVPAQDASCPLGASPAAFPEPSYSAKSCASKHVLPSQPGASRLKEPDVSPTIKLDSVDNAARSCEPAGAESEGEHRLCTRDFSKGTDFVIATGKMAGRLDEGFKTPVQHCTLKQLSAAPPSKSRIEHSHCMTVPLKMPCAGHQSSQKATGPVSHQKAAVPSEAPEFGGDLVTTRKDHPGTSFPAANAERYGMLYATTESRPFHFPGYEYSPGELSETPACRLAPSTDCPPVTNVEGEGDNLGVLPSLRLCGISDAGGPLSTDLAEPRDGSTIASDGVSWQRTGAAKAVKPRRVMMTEL</sequence>
<keyword evidence="15" id="KW-1185">Reference proteome</keyword>
<dbReference type="SUPFAM" id="SSF54236">
    <property type="entry name" value="Ubiquitin-like"/>
    <property type="match status" value="1"/>
</dbReference>
<evidence type="ECO:0000256" key="12">
    <source>
        <dbReference type="ARBA" id="ARBA00046505"/>
    </source>
</evidence>
<dbReference type="SMART" id="SM01196">
    <property type="entry name" value="FERM_C"/>
    <property type="match status" value="1"/>
</dbReference>
<dbReference type="GO" id="GO:0005737">
    <property type="term" value="C:cytoplasm"/>
    <property type="evidence" value="ECO:0007669"/>
    <property type="project" value="UniProtKB-SubCell"/>
</dbReference>
<evidence type="ECO:0000256" key="11">
    <source>
        <dbReference type="ARBA" id="ARBA00030226"/>
    </source>
</evidence>
<dbReference type="SMART" id="SM00295">
    <property type="entry name" value="B41"/>
    <property type="match status" value="1"/>
</dbReference>
<dbReference type="CDD" id="cd14473">
    <property type="entry name" value="FERM_B-lobe"/>
    <property type="match status" value="1"/>
</dbReference>
<dbReference type="InterPro" id="IPR019748">
    <property type="entry name" value="FERM_central"/>
</dbReference>
<reference evidence="16" key="1">
    <citation type="submission" date="2025-08" db="UniProtKB">
        <authorList>
            <consortium name="RefSeq"/>
        </authorList>
    </citation>
    <scope>IDENTIFICATION</scope>
    <source>
        <tissue evidence="16">Sperm</tissue>
    </source>
</reference>
<dbReference type="InterPro" id="IPR000299">
    <property type="entry name" value="FERM_domain"/>
</dbReference>
<comment type="function">
    <text evidence="9">Plays a role in the formation and organization of tight junctions during the establishment of polarity in epithelial cells.</text>
</comment>
<dbReference type="GO" id="GO:0005886">
    <property type="term" value="C:plasma membrane"/>
    <property type="evidence" value="ECO:0007669"/>
    <property type="project" value="UniProtKB-SubCell"/>
</dbReference>
<evidence type="ECO:0000313" key="15">
    <source>
        <dbReference type="Proteomes" id="UP001318040"/>
    </source>
</evidence>
<dbReference type="Pfam" id="PF00373">
    <property type="entry name" value="FERM_M"/>
    <property type="match status" value="1"/>
</dbReference>
<dbReference type="InterPro" id="IPR029071">
    <property type="entry name" value="Ubiquitin-like_domsf"/>
</dbReference>
<evidence type="ECO:0000256" key="8">
    <source>
        <dbReference type="ARBA" id="ARBA00023136"/>
    </source>
</evidence>
<dbReference type="InterPro" id="IPR019749">
    <property type="entry name" value="Band_41_domain"/>
</dbReference>
<dbReference type="PRINTS" id="PR00661">
    <property type="entry name" value="ERMFAMILY"/>
</dbReference>
<dbReference type="PANTHER" id="PTHR23280:SF15">
    <property type="entry name" value="BAND 4.1-LIKE PROTEIN 5"/>
    <property type="match status" value="1"/>
</dbReference>
<dbReference type="InterPro" id="IPR035963">
    <property type="entry name" value="FERM_2"/>
</dbReference>
<dbReference type="PROSITE" id="PS00660">
    <property type="entry name" value="FERM_1"/>
    <property type="match status" value="1"/>
</dbReference>
<dbReference type="Gene3D" id="2.30.29.30">
    <property type="entry name" value="Pleckstrin-homology domain (PH domain)/Phosphotyrosine-binding domain (PTB)"/>
    <property type="match status" value="1"/>
</dbReference>
<dbReference type="Pfam" id="PF08736">
    <property type="entry name" value="FA"/>
    <property type="match status" value="1"/>
</dbReference>
<evidence type="ECO:0000256" key="6">
    <source>
        <dbReference type="ARBA" id="ARBA00022490"/>
    </source>
</evidence>
<dbReference type="Gene3D" id="1.20.80.10">
    <property type="match status" value="1"/>
</dbReference>
<dbReference type="SUPFAM" id="SSF50729">
    <property type="entry name" value="PH domain-like"/>
    <property type="match status" value="1"/>
</dbReference>
<feature type="compositionally biased region" description="Low complexity" evidence="13">
    <location>
        <begin position="34"/>
        <end position="54"/>
    </location>
</feature>
<evidence type="ECO:0000256" key="1">
    <source>
        <dbReference type="ARBA" id="ARBA00004202"/>
    </source>
</evidence>
<dbReference type="Proteomes" id="UP001318040">
    <property type="component" value="Chromosome 2"/>
</dbReference>
<dbReference type="FunFam" id="3.10.20.90:FF:000024">
    <property type="entry name" value="Erythrocyte membrane protein band 4.1-like 5"/>
    <property type="match status" value="1"/>
</dbReference>
<dbReference type="InterPro" id="IPR014847">
    <property type="entry name" value="FA"/>
</dbReference>
<keyword evidence="8" id="KW-0472">Membrane</keyword>
<feature type="compositionally biased region" description="Polar residues" evidence="13">
    <location>
        <begin position="593"/>
        <end position="610"/>
    </location>
</feature>
<evidence type="ECO:0000256" key="13">
    <source>
        <dbReference type="SAM" id="MobiDB-lite"/>
    </source>
</evidence>
<dbReference type="GO" id="GO:0005856">
    <property type="term" value="C:cytoskeleton"/>
    <property type="evidence" value="ECO:0007669"/>
    <property type="project" value="TreeGrafter"/>
</dbReference>
<keyword evidence="7" id="KW-0965">Cell junction</keyword>
<dbReference type="PRINTS" id="PR00935">
    <property type="entry name" value="BAND41"/>
</dbReference>
<evidence type="ECO:0000256" key="4">
    <source>
        <dbReference type="ARBA" id="ARBA00004536"/>
    </source>
</evidence>
<evidence type="ECO:0000256" key="10">
    <source>
        <dbReference type="ARBA" id="ARBA00023841"/>
    </source>
</evidence>
<dbReference type="GO" id="GO:0005912">
    <property type="term" value="C:adherens junction"/>
    <property type="evidence" value="ECO:0007669"/>
    <property type="project" value="UniProtKB-SubCell"/>
</dbReference>
<feature type="domain" description="FERM" evidence="14">
    <location>
        <begin position="156"/>
        <end position="440"/>
    </location>
</feature>
<comment type="subcellular location">
    <subcellularLocation>
        <location evidence="4">Cell junction</location>
        <location evidence="4">Adherens junction</location>
    </subcellularLocation>
    <subcellularLocation>
        <location evidence="1">Cell membrane</location>
        <topology evidence="1">Peripheral membrane protein</topology>
    </subcellularLocation>
    <subcellularLocation>
        <location evidence="3">Cytoplasm</location>
    </subcellularLocation>
    <subcellularLocation>
        <location evidence="2">Photoreceptor inner segment</location>
    </subcellularLocation>
</comment>
<dbReference type="InterPro" id="IPR018979">
    <property type="entry name" value="FERM_N"/>
</dbReference>
<name>A0AAJ7TIM5_PETMA</name>
<dbReference type="FunFam" id="2.30.29.30:FF:000002">
    <property type="entry name" value="Band 4.1-like protein 5 isoform 1"/>
    <property type="match status" value="1"/>
</dbReference>
<feature type="region of interest" description="Disordered" evidence="13">
    <location>
        <begin position="469"/>
        <end position="533"/>
    </location>
</feature>
<dbReference type="AlphaFoldDB" id="A0AAJ7TIM5"/>
<organism evidence="15 16">
    <name type="scientific">Petromyzon marinus</name>
    <name type="common">Sea lamprey</name>
    <dbReference type="NCBI Taxonomy" id="7757"/>
    <lineage>
        <taxon>Eukaryota</taxon>
        <taxon>Metazoa</taxon>
        <taxon>Chordata</taxon>
        <taxon>Craniata</taxon>
        <taxon>Vertebrata</taxon>
        <taxon>Cyclostomata</taxon>
        <taxon>Hyperoartia</taxon>
        <taxon>Petromyzontiformes</taxon>
        <taxon>Petromyzontidae</taxon>
        <taxon>Petromyzon</taxon>
    </lineage>
</organism>
<evidence type="ECO:0000256" key="5">
    <source>
        <dbReference type="ARBA" id="ARBA00022475"/>
    </source>
</evidence>
<feature type="compositionally biased region" description="Basic residues" evidence="13">
    <location>
        <begin position="20"/>
        <end position="33"/>
    </location>
</feature>
<dbReference type="InterPro" id="IPR011993">
    <property type="entry name" value="PH-like_dom_sf"/>
</dbReference>
<protein>
    <recommendedName>
        <fullName evidence="10">Band 4.1-like protein 5</fullName>
    </recommendedName>
    <alternativeName>
        <fullName evidence="11">Erythrocyte membrane protein band 4.1-like 5</fullName>
    </alternativeName>
</protein>
<dbReference type="CDD" id="cd13186">
    <property type="entry name" value="FERM_C_NBL4_NBL5"/>
    <property type="match status" value="1"/>
</dbReference>
<dbReference type="GO" id="GO:0001917">
    <property type="term" value="C:photoreceptor inner segment"/>
    <property type="evidence" value="ECO:0007669"/>
    <property type="project" value="UniProtKB-SubCell"/>
</dbReference>
<dbReference type="RefSeq" id="XP_032817308.1">
    <property type="nucleotide sequence ID" value="XM_032961417.1"/>
</dbReference>
<dbReference type="PANTHER" id="PTHR23280">
    <property type="entry name" value="4.1 G PROTEIN"/>
    <property type="match status" value="1"/>
</dbReference>
<dbReference type="KEGG" id="pmrn:116946485"/>
<keyword evidence="6" id="KW-0963">Cytoplasm</keyword>
<evidence type="ECO:0000259" key="14">
    <source>
        <dbReference type="PROSITE" id="PS50057"/>
    </source>
</evidence>
<dbReference type="InterPro" id="IPR000798">
    <property type="entry name" value="Ez/rad/moesin-like"/>
</dbReference>
<evidence type="ECO:0000256" key="9">
    <source>
        <dbReference type="ARBA" id="ARBA00023750"/>
    </source>
</evidence>
<feature type="region of interest" description="Disordered" evidence="13">
    <location>
        <begin position="1"/>
        <end position="77"/>
    </location>
</feature>